<evidence type="ECO:0000313" key="4">
    <source>
        <dbReference type="Proteomes" id="UP000714915"/>
    </source>
</evidence>
<dbReference type="EMBL" id="JAGQLF010000018">
    <property type="protein sequence ID" value="MCA9386822.1"/>
    <property type="molecule type" value="Genomic_DNA"/>
</dbReference>
<dbReference type="AlphaFoldDB" id="A0A955L9W6"/>
<reference evidence="3" key="2">
    <citation type="journal article" date="2021" name="Microbiome">
        <title>Successional dynamics and alternative stable states in a saline activated sludge microbial community over 9 years.</title>
        <authorList>
            <person name="Wang Y."/>
            <person name="Ye J."/>
            <person name="Ju F."/>
            <person name="Liu L."/>
            <person name="Boyd J.A."/>
            <person name="Deng Y."/>
            <person name="Parks D.H."/>
            <person name="Jiang X."/>
            <person name="Yin X."/>
            <person name="Woodcroft B.J."/>
            <person name="Tyson G.W."/>
            <person name="Hugenholtz P."/>
            <person name="Polz M.F."/>
            <person name="Zhang T."/>
        </authorList>
    </citation>
    <scope>NUCLEOTIDE SEQUENCE</scope>
    <source>
        <strain evidence="3">HKST-UBA09</strain>
    </source>
</reference>
<evidence type="ECO:0000256" key="1">
    <source>
        <dbReference type="SAM" id="SignalP"/>
    </source>
</evidence>
<proteinExistence type="predicted"/>
<keyword evidence="1" id="KW-0732">Signal</keyword>
<name>A0A955L9W6_9BACT</name>
<accession>A0A955L9W6</accession>
<evidence type="ECO:0000313" key="3">
    <source>
        <dbReference type="EMBL" id="MCA9386822.1"/>
    </source>
</evidence>
<feature type="domain" description="DUF5648" evidence="2">
    <location>
        <begin position="778"/>
        <end position="918"/>
    </location>
</feature>
<reference evidence="3" key="1">
    <citation type="submission" date="2020-04" db="EMBL/GenBank/DDBJ databases">
        <authorList>
            <person name="Zhang T."/>
        </authorList>
    </citation>
    <scope>NUCLEOTIDE SEQUENCE</scope>
    <source>
        <strain evidence="3">HKST-UBA09</strain>
    </source>
</reference>
<organism evidence="3 4">
    <name type="scientific">Candidatus Dojkabacteria bacterium</name>
    <dbReference type="NCBI Taxonomy" id="2099670"/>
    <lineage>
        <taxon>Bacteria</taxon>
        <taxon>Candidatus Dojkabacteria</taxon>
    </lineage>
</organism>
<feature type="chain" id="PRO_5038132634" description="DUF5648 domain-containing protein" evidence="1">
    <location>
        <begin position="27"/>
        <end position="920"/>
    </location>
</feature>
<comment type="caution">
    <text evidence="3">The sequence shown here is derived from an EMBL/GenBank/DDBJ whole genome shotgun (WGS) entry which is preliminary data.</text>
</comment>
<feature type="signal peptide" evidence="1">
    <location>
        <begin position="1"/>
        <end position="26"/>
    </location>
</feature>
<sequence>MDKSKRFSTVLTLVLTVMMAVTPAFVMSVSVSADAPELSFADIPGDSVTSDPNGITMTFESDQAGYIIYRGQCVSDTIEAVEGENSVTFKSVPENVYAEGDCNIHVFNEEGEISDALAVPAFTVDATAPKLSLTSVIDTPTTDSTPDVGIFLSEAADELTYEGECDSAATSATAGATTLTLRSADLEGAFESGTYTGCKVVAVDEAGNSSDALTIPSFEVILTSEIYIIQTGVALPSASGSSYSTFADDSTRVVSLNVSHAGEIYADATSDECYPYPNTVTPGINKIMLTLDDLKYDDGTADCILEYRVATGAGDVSAASIATAPITIANLPDLSAGTGTPDSNAPDIEEATATLVTQANGSSVGFTFTVDEGGTWAIVDDAGAGTCAVALTGLTPENNLVHPGVNTIVVQAADAGLANGTYGDGTNTCDIEITDGTTSANAATVNMPQFTISDSKGPTITITKPVVSPVASGAAVVFRFTSNEFVDAADIVEPDLLLSGDCFDAEVNTAWDDFATDAVIDDEGASANEDIVTPGLTKAYNTFTISAGEIDDGVYSNCKFRLKDAAGNNSNTVNIPTFTVGAAGPKLEDATYSAGTIDNPVSVSFTSDKSGTYSFTDVGGTVLPSSACKVMGYVSDLPLKSGSNTVTFDNMDDAAATCYIRGYDSDGRAGTILTFGPFTVDDDGDPKLSEVEEVDPTTLQYTFYSSTGGDITYDGFCASTDVYAKKGNNTITFNSLPKGLVADNCEVTVTSNDTADTLNVSKFTVEGTAVVTGPEGSVYRFFNKKNGAHLYTISVNERDTVLGLTDEWTYEGIVYVVETTEVEGTVPVYRFWNSENGAHLYTTSQNEKDTVSSTLPKFQFEGIKYYVYPEMADGKVPVYRFFNTENGAHLYTVSEDEKTTVETTLPKFNFEGTKYYVMPK</sequence>
<dbReference type="InterPro" id="IPR043708">
    <property type="entry name" value="DUF5648"/>
</dbReference>
<evidence type="ECO:0000259" key="2">
    <source>
        <dbReference type="Pfam" id="PF18885"/>
    </source>
</evidence>
<gene>
    <name evidence="3" type="ORF">KC669_02185</name>
</gene>
<dbReference type="Pfam" id="PF18885">
    <property type="entry name" value="DUF5648"/>
    <property type="match status" value="1"/>
</dbReference>
<protein>
    <recommendedName>
        <fullName evidence="2">DUF5648 domain-containing protein</fullName>
    </recommendedName>
</protein>
<dbReference type="Proteomes" id="UP000714915">
    <property type="component" value="Unassembled WGS sequence"/>
</dbReference>